<feature type="transmembrane region" description="Helical" evidence="9">
    <location>
        <begin position="438"/>
        <end position="458"/>
    </location>
</feature>
<evidence type="ECO:0000256" key="5">
    <source>
        <dbReference type="ARBA" id="ARBA00022847"/>
    </source>
</evidence>
<gene>
    <name evidence="10" type="ORF">A9Q75_14035</name>
</gene>
<dbReference type="AlphaFoldDB" id="A0A1Y5E601"/>
<evidence type="ECO:0000256" key="9">
    <source>
        <dbReference type="SAM" id="Phobius"/>
    </source>
</evidence>
<dbReference type="InterPro" id="IPR038377">
    <property type="entry name" value="Na/Glc_symporter_sf"/>
</dbReference>
<dbReference type="Pfam" id="PF00474">
    <property type="entry name" value="SSF"/>
    <property type="match status" value="1"/>
</dbReference>
<dbReference type="GO" id="GO:0005886">
    <property type="term" value="C:plasma membrane"/>
    <property type="evidence" value="ECO:0007669"/>
    <property type="project" value="TreeGrafter"/>
</dbReference>
<comment type="similarity">
    <text evidence="2 8">Belongs to the sodium:solute symporter (SSF) (TC 2.A.21) family.</text>
</comment>
<feature type="transmembrane region" description="Helical" evidence="9">
    <location>
        <begin position="352"/>
        <end position="371"/>
    </location>
</feature>
<sequence>MDFIDLVVIAVYFCVLVGIGIYAGSKVKNSEDYMVAGRSLSMPVLLGTLVGSAIGAAATFGKAGKAYEVGYAILIASVAYILGYIVLCFLAPKLQQAKIDTIPGALERRYGKTMRVISAVVLVLAVIALFGAQLIAIGLTAEAVFSDFGITFEHAVIIATLVIVIYTLVGGLLAVAYNDLFQTIIMLIGGGLLLPLFLSIDLGDQLSSALVSPAVDWLGGMHWGYVLSFFPIYFAFVLIDPSIWQRVAASKNTANLKPAFLATAVIFMFWSLVVVTLGVIAFNTLPDLAHRDSVIPTLVMNHMPPLVKGICLAAIMGIIISTADSALLVTGTTVSTDLFKVLKPEISDKKQLLITRITVLVVGIFGLIFALQKSNIFEVMMLSLAIFVSGLFVPVMAALFYKKATSSAALISAITGAVVQLSSFAAKTQGYLPEGVEPILLALVSSSLAMWFVSHLTYNQATATQPLLRNVDVNLQSSSSIPEPVK</sequence>
<dbReference type="InterPro" id="IPR050277">
    <property type="entry name" value="Sodium:Solute_Symporter"/>
</dbReference>
<dbReference type="PANTHER" id="PTHR48086:SF7">
    <property type="entry name" value="SODIUM-SOLUTE SYMPORTER-RELATED"/>
    <property type="match status" value="1"/>
</dbReference>
<dbReference type="GO" id="GO:0015293">
    <property type="term" value="F:symporter activity"/>
    <property type="evidence" value="ECO:0007669"/>
    <property type="project" value="UniProtKB-KW"/>
</dbReference>
<name>A0A1Y5E601_COLPS</name>
<feature type="transmembrane region" description="Helical" evidence="9">
    <location>
        <begin position="305"/>
        <end position="331"/>
    </location>
</feature>
<reference evidence="11" key="1">
    <citation type="journal article" date="2017" name="Proc. Natl. Acad. Sci. U.S.A.">
        <title>Simulation of Deepwater Horizon oil plume reveals substrate specialization within a complex community of hydrocarbon degraders.</title>
        <authorList>
            <person name="Hu P."/>
            <person name="Dubinsky E.A."/>
            <person name="Probst A.J."/>
            <person name="Wang J."/>
            <person name="Sieber C.M.K."/>
            <person name="Tom L.M."/>
            <person name="Gardinali P."/>
            <person name="Banfield J.F."/>
            <person name="Atlas R.M."/>
            <person name="Andersen G.L."/>
        </authorList>
    </citation>
    <scope>NUCLEOTIDE SEQUENCE [LARGE SCALE GENOMIC DNA]</scope>
</reference>
<feature type="transmembrane region" description="Helical" evidence="9">
    <location>
        <begin position="113"/>
        <end position="135"/>
    </location>
</feature>
<dbReference type="PANTHER" id="PTHR48086">
    <property type="entry name" value="SODIUM/PROLINE SYMPORTER-RELATED"/>
    <property type="match status" value="1"/>
</dbReference>
<dbReference type="EMBL" id="MAAF01000083">
    <property type="protein sequence ID" value="OUR78178.1"/>
    <property type="molecule type" value="Genomic_DNA"/>
</dbReference>
<keyword evidence="4 9" id="KW-0812">Transmembrane</keyword>
<comment type="caution">
    <text evidence="10">The sequence shown here is derived from an EMBL/GenBank/DDBJ whole genome shotgun (WGS) entry which is preliminary data.</text>
</comment>
<evidence type="ECO:0000256" key="2">
    <source>
        <dbReference type="ARBA" id="ARBA00006434"/>
    </source>
</evidence>
<dbReference type="InterPro" id="IPR001734">
    <property type="entry name" value="Na/solute_symporter"/>
</dbReference>
<evidence type="ECO:0000256" key="8">
    <source>
        <dbReference type="RuleBase" id="RU362091"/>
    </source>
</evidence>
<feature type="transmembrane region" description="Helical" evidence="9">
    <location>
        <begin position="222"/>
        <end position="239"/>
    </location>
</feature>
<proteinExistence type="inferred from homology"/>
<protein>
    <submittedName>
        <fullName evidence="10">Osmoregulated proline transporter</fullName>
    </submittedName>
</protein>
<keyword evidence="5" id="KW-0769">Symport</keyword>
<feature type="transmembrane region" description="Helical" evidence="9">
    <location>
        <begin position="260"/>
        <end position="285"/>
    </location>
</feature>
<feature type="transmembrane region" description="Helical" evidence="9">
    <location>
        <begin position="184"/>
        <end position="202"/>
    </location>
</feature>
<evidence type="ECO:0000256" key="6">
    <source>
        <dbReference type="ARBA" id="ARBA00022989"/>
    </source>
</evidence>
<feature type="transmembrane region" description="Helical" evidence="9">
    <location>
        <begin position="408"/>
        <end position="426"/>
    </location>
</feature>
<evidence type="ECO:0000313" key="10">
    <source>
        <dbReference type="EMBL" id="OUR78178.1"/>
    </source>
</evidence>
<dbReference type="Gene3D" id="1.20.1730.10">
    <property type="entry name" value="Sodium/glucose cotransporter"/>
    <property type="match status" value="1"/>
</dbReference>
<evidence type="ECO:0000256" key="7">
    <source>
        <dbReference type="ARBA" id="ARBA00023136"/>
    </source>
</evidence>
<feature type="transmembrane region" description="Helical" evidence="9">
    <location>
        <begin position="69"/>
        <end position="92"/>
    </location>
</feature>
<dbReference type="CDD" id="cd10322">
    <property type="entry name" value="SLC5sbd"/>
    <property type="match status" value="1"/>
</dbReference>
<feature type="transmembrane region" description="Helical" evidence="9">
    <location>
        <begin position="377"/>
        <end position="401"/>
    </location>
</feature>
<keyword evidence="7 9" id="KW-0472">Membrane</keyword>
<dbReference type="Proteomes" id="UP000243053">
    <property type="component" value="Unassembled WGS sequence"/>
</dbReference>
<accession>A0A1Y5E601</accession>
<organism evidence="10 11">
    <name type="scientific">Colwellia psychrerythraea</name>
    <name type="common">Vibrio psychroerythus</name>
    <dbReference type="NCBI Taxonomy" id="28229"/>
    <lineage>
        <taxon>Bacteria</taxon>
        <taxon>Pseudomonadati</taxon>
        <taxon>Pseudomonadota</taxon>
        <taxon>Gammaproteobacteria</taxon>
        <taxon>Alteromonadales</taxon>
        <taxon>Colwelliaceae</taxon>
        <taxon>Colwellia</taxon>
    </lineage>
</organism>
<feature type="transmembrane region" description="Helical" evidence="9">
    <location>
        <begin position="44"/>
        <end position="63"/>
    </location>
</feature>
<evidence type="ECO:0000256" key="1">
    <source>
        <dbReference type="ARBA" id="ARBA00004141"/>
    </source>
</evidence>
<keyword evidence="6 9" id="KW-1133">Transmembrane helix</keyword>
<evidence type="ECO:0000313" key="11">
    <source>
        <dbReference type="Proteomes" id="UP000243053"/>
    </source>
</evidence>
<comment type="subcellular location">
    <subcellularLocation>
        <location evidence="1">Membrane</location>
        <topology evidence="1">Multi-pass membrane protein</topology>
    </subcellularLocation>
</comment>
<evidence type="ECO:0000256" key="4">
    <source>
        <dbReference type="ARBA" id="ARBA00022692"/>
    </source>
</evidence>
<evidence type="ECO:0000256" key="3">
    <source>
        <dbReference type="ARBA" id="ARBA00022448"/>
    </source>
</evidence>
<feature type="transmembrane region" description="Helical" evidence="9">
    <location>
        <begin position="155"/>
        <end position="177"/>
    </location>
</feature>
<dbReference type="PROSITE" id="PS50283">
    <property type="entry name" value="NA_SOLUT_SYMP_3"/>
    <property type="match status" value="1"/>
</dbReference>
<feature type="transmembrane region" description="Helical" evidence="9">
    <location>
        <begin position="6"/>
        <end position="23"/>
    </location>
</feature>
<keyword evidence="3" id="KW-0813">Transport</keyword>